<feature type="transmembrane region" description="Helical" evidence="1">
    <location>
        <begin position="293"/>
        <end position="315"/>
    </location>
</feature>
<feature type="transmembrane region" description="Helical" evidence="1">
    <location>
        <begin position="253"/>
        <end position="281"/>
    </location>
</feature>
<keyword evidence="3" id="KW-1185">Reference proteome</keyword>
<feature type="transmembrane region" description="Helical" evidence="1">
    <location>
        <begin position="424"/>
        <end position="442"/>
    </location>
</feature>
<keyword evidence="1" id="KW-0472">Membrane</keyword>
<accession>A0A8J3GDL2</accession>
<feature type="transmembrane region" description="Helical" evidence="1">
    <location>
        <begin position="229"/>
        <end position="247"/>
    </location>
</feature>
<reference evidence="2" key="1">
    <citation type="journal article" date="2014" name="Int. J. Syst. Evol. Microbiol.">
        <title>Complete genome sequence of Corynebacterium casei LMG S-19264T (=DSM 44701T), isolated from a smear-ripened cheese.</title>
        <authorList>
            <consortium name="US DOE Joint Genome Institute (JGI-PGF)"/>
            <person name="Walter F."/>
            <person name="Albersmeier A."/>
            <person name="Kalinowski J."/>
            <person name="Ruckert C."/>
        </authorList>
    </citation>
    <scope>NUCLEOTIDE SEQUENCE</scope>
    <source>
        <strain evidence="2">KCTC 12870</strain>
    </source>
</reference>
<feature type="transmembrane region" description="Helical" evidence="1">
    <location>
        <begin position="392"/>
        <end position="412"/>
    </location>
</feature>
<feature type="transmembrane region" description="Helical" evidence="1">
    <location>
        <begin position="359"/>
        <end position="380"/>
    </location>
</feature>
<dbReference type="EMBL" id="BMXG01000005">
    <property type="protein sequence ID" value="GHB97216.1"/>
    <property type="molecule type" value="Genomic_DNA"/>
</dbReference>
<protein>
    <recommendedName>
        <fullName evidence="4">Glycosyltransferase RgtA/B/C/D-like domain-containing protein</fullName>
    </recommendedName>
</protein>
<reference evidence="2" key="2">
    <citation type="submission" date="2020-09" db="EMBL/GenBank/DDBJ databases">
        <authorList>
            <person name="Sun Q."/>
            <person name="Kim S."/>
        </authorList>
    </citation>
    <scope>NUCLEOTIDE SEQUENCE</scope>
    <source>
        <strain evidence="2">KCTC 12870</strain>
    </source>
</reference>
<dbReference type="RefSeq" id="WP_189512826.1">
    <property type="nucleotide sequence ID" value="NZ_BMXG01000005.1"/>
</dbReference>
<organism evidence="2 3">
    <name type="scientific">Cerasicoccus arenae</name>
    <dbReference type="NCBI Taxonomy" id="424488"/>
    <lineage>
        <taxon>Bacteria</taxon>
        <taxon>Pseudomonadati</taxon>
        <taxon>Verrucomicrobiota</taxon>
        <taxon>Opitutia</taxon>
        <taxon>Puniceicoccales</taxon>
        <taxon>Cerasicoccaceae</taxon>
        <taxon>Cerasicoccus</taxon>
    </lineage>
</organism>
<comment type="caution">
    <text evidence="2">The sequence shown here is derived from an EMBL/GenBank/DDBJ whole genome shotgun (WGS) entry which is preliminary data.</text>
</comment>
<evidence type="ECO:0000313" key="3">
    <source>
        <dbReference type="Proteomes" id="UP000642829"/>
    </source>
</evidence>
<proteinExistence type="predicted"/>
<feature type="transmembrane region" description="Helical" evidence="1">
    <location>
        <begin position="86"/>
        <end position="104"/>
    </location>
</feature>
<dbReference type="Proteomes" id="UP000642829">
    <property type="component" value="Unassembled WGS sequence"/>
</dbReference>
<keyword evidence="1" id="KW-0812">Transmembrane</keyword>
<evidence type="ECO:0000313" key="2">
    <source>
        <dbReference type="EMBL" id="GHB97216.1"/>
    </source>
</evidence>
<feature type="transmembrane region" description="Helical" evidence="1">
    <location>
        <begin position="449"/>
        <end position="466"/>
    </location>
</feature>
<gene>
    <name evidence="2" type="ORF">GCM10007047_11530</name>
</gene>
<sequence length="632" mass="72187">MISTLFQIGGDVLQSRDKRLKLLLFIALGAFAVYFGFFHYSAMRSVGLIKHWGYYFMLAILLAFIWETYCVTRARWADLLPWLRQYFNWKFCAVLGVLSIYLWTSQEVGYKVIMDEINLLGTSMYLHLDKQAMSILRGYELNGVFLPLDGFVDKRPLFYPFLVSLIHDFTGYRPENAFALNLTLIPVALILSYVLGVLVSNARGGLLAMLLLACFPMFNQCCHGGGFEALNVVMILVVFLASCLYLREPSPGLLSVLCLSAVILANVRYESVLFILPVALVIMTGWYRSRGVIFSRGFFLTPILLVPVPMLYRVFEIDPENTWQLGSKEAASPFSLEFLPRNLGQCVSMFFDTGHEQPVSVFLSTFGLIGMILFLVLLLRKAREKSPIKAEYLALAFTSLGVLMLLGLLLLYFWDFDDNMTRRLALPIVVLMIFPGVASLGSLKRAAKIFPWVFALTCLALIVEVAPRYSKDMFTKGYDPGAVTNWKREVIREHEGEYNLFIDIPGLWVTHEVPAITQARAIEKKELLKFHLNNKTFDHIYVVEGFVKDFSDGVLRGGRFARLDDDFVLEPMTQKTFNNVIFIRISEVVDIKAEEPDWIKERFEMKADEGETRSEQLDFMRLQQKRLARLLP</sequence>
<name>A0A8J3GDL2_9BACT</name>
<feature type="transmembrane region" description="Helical" evidence="1">
    <location>
        <begin position="178"/>
        <end position="199"/>
    </location>
</feature>
<feature type="transmembrane region" description="Helical" evidence="1">
    <location>
        <begin position="20"/>
        <end position="40"/>
    </location>
</feature>
<keyword evidence="1" id="KW-1133">Transmembrane helix</keyword>
<dbReference type="AlphaFoldDB" id="A0A8J3GDL2"/>
<evidence type="ECO:0008006" key="4">
    <source>
        <dbReference type="Google" id="ProtNLM"/>
    </source>
</evidence>
<evidence type="ECO:0000256" key="1">
    <source>
        <dbReference type="SAM" id="Phobius"/>
    </source>
</evidence>
<feature type="transmembrane region" description="Helical" evidence="1">
    <location>
        <begin position="52"/>
        <end position="74"/>
    </location>
</feature>